<feature type="transmembrane region" description="Helical" evidence="1">
    <location>
        <begin position="387"/>
        <end position="408"/>
    </location>
</feature>
<keyword evidence="1" id="KW-1133">Transmembrane helix</keyword>
<dbReference type="PANTHER" id="PTHR34219:SF9">
    <property type="entry name" value="IRON-REGULATED INNER MEMBRANE PROTEIN"/>
    <property type="match status" value="1"/>
</dbReference>
<organism evidence="2 3">
    <name type="scientific">Rhodanobacter caeni</name>
    <dbReference type="NCBI Taxonomy" id="657654"/>
    <lineage>
        <taxon>Bacteria</taxon>
        <taxon>Pseudomonadati</taxon>
        <taxon>Pseudomonadota</taxon>
        <taxon>Gammaproteobacteria</taxon>
        <taxon>Lysobacterales</taxon>
        <taxon>Rhodanobacteraceae</taxon>
        <taxon>Rhodanobacter</taxon>
    </lineage>
</organism>
<evidence type="ECO:0000256" key="1">
    <source>
        <dbReference type="SAM" id="Phobius"/>
    </source>
</evidence>
<feature type="transmembrane region" description="Helical" evidence="1">
    <location>
        <begin position="12"/>
        <end position="38"/>
    </location>
</feature>
<dbReference type="InterPro" id="IPR005625">
    <property type="entry name" value="PepSY-ass_TM"/>
</dbReference>
<reference evidence="3" key="1">
    <citation type="journal article" date="2019" name="Int. J. Syst. Evol. Microbiol.">
        <title>The Global Catalogue of Microorganisms (GCM) 10K type strain sequencing project: providing services to taxonomists for standard genome sequencing and annotation.</title>
        <authorList>
            <consortium name="The Broad Institute Genomics Platform"/>
            <consortium name="The Broad Institute Genome Sequencing Center for Infectious Disease"/>
            <person name="Wu L."/>
            <person name="Ma J."/>
        </authorList>
    </citation>
    <scope>NUCLEOTIDE SEQUENCE [LARGE SCALE GENOMIC DNA]</scope>
    <source>
        <strain evidence="3">JCM 16242</strain>
    </source>
</reference>
<keyword evidence="3" id="KW-1185">Reference proteome</keyword>
<feature type="transmembrane region" description="Helical" evidence="1">
    <location>
        <begin position="345"/>
        <end position="366"/>
    </location>
</feature>
<dbReference type="RefSeq" id="WP_343882949.1">
    <property type="nucleotide sequence ID" value="NZ_BAAAFO010000003.1"/>
</dbReference>
<evidence type="ECO:0000313" key="3">
    <source>
        <dbReference type="Proteomes" id="UP001500657"/>
    </source>
</evidence>
<keyword evidence="1" id="KW-0812">Transmembrane</keyword>
<feature type="transmembrane region" description="Helical" evidence="1">
    <location>
        <begin position="448"/>
        <end position="470"/>
    </location>
</feature>
<dbReference type="Pfam" id="PF03929">
    <property type="entry name" value="PepSY_TM"/>
    <property type="match status" value="1"/>
</dbReference>
<feature type="transmembrane region" description="Helical" evidence="1">
    <location>
        <begin position="482"/>
        <end position="503"/>
    </location>
</feature>
<feature type="transmembrane region" description="Helical" evidence="1">
    <location>
        <begin position="420"/>
        <end position="436"/>
    </location>
</feature>
<feature type="transmembrane region" description="Helical" evidence="1">
    <location>
        <begin position="140"/>
        <end position="165"/>
    </location>
</feature>
<evidence type="ECO:0000313" key="2">
    <source>
        <dbReference type="EMBL" id="GAA0257513.1"/>
    </source>
</evidence>
<accession>A0ABP3ECR0</accession>
<proteinExistence type="predicted"/>
<sequence>MKLKPATLRTFTSVHSWVGLVAGFALFVAFYAGAITVFQPDVQRWANPHATPSTATLAEAQQLLDEVLAQHPEARDHVGMTFPGYEMAQPMAYWQDSDGTWLFASPGNTAGSPAEPDVAPLPELINELHYALGIPRAGTWLMGVVSLLYGVALVSGFVIHLPRLAKDLFALRPGRNLKRFWQDTHNVIGVLSLPFHVMFAVTGAVLCLLLVAMLALNPLIYQGQLMTASSAAMNTAPTVAKAGTAAPLASLATWHARSIAVAREHGDAAFEPGYLKLAHAGDAHAVVEITGSSPRALGGGSVALDAVSGAVLATQLPGSRDANHATLAATYALHFADYGGAAVRWLYFLLGLGGAFLFYSGNLLWIESRRRRRQAEQGRAQLHMARATVGICIGVCVAVSAAFVAAQVLPMLGWNVATGQRWACFGSWALCALWAARRAPVKAARELLWLAAIVTALVPVVHGIATGWWLWRSAAAGHGGLFAIDMGALAMAFAFASLARAVARRARRDQPNSVWAGTVA</sequence>
<dbReference type="Proteomes" id="UP001500657">
    <property type="component" value="Unassembled WGS sequence"/>
</dbReference>
<feature type="transmembrane region" description="Helical" evidence="1">
    <location>
        <begin position="186"/>
        <end position="216"/>
    </location>
</feature>
<name>A0ABP3ECR0_9GAMM</name>
<comment type="caution">
    <text evidence="2">The sequence shown here is derived from an EMBL/GenBank/DDBJ whole genome shotgun (WGS) entry which is preliminary data.</text>
</comment>
<dbReference type="EMBL" id="BAAAFO010000003">
    <property type="protein sequence ID" value="GAA0257513.1"/>
    <property type="molecule type" value="Genomic_DNA"/>
</dbReference>
<protein>
    <submittedName>
        <fullName evidence="2">PepSY-associated TM helix domain-containing protein</fullName>
    </submittedName>
</protein>
<keyword evidence="1" id="KW-0472">Membrane</keyword>
<gene>
    <name evidence="2" type="ORF">GCM10009126_23400</name>
</gene>
<dbReference type="PANTHER" id="PTHR34219">
    <property type="entry name" value="IRON-REGULATED INNER MEMBRANE PROTEIN-RELATED"/>
    <property type="match status" value="1"/>
</dbReference>